<keyword evidence="5" id="KW-1185">Reference proteome</keyword>
<evidence type="ECO:0000256" key="2">
    <source>
        <dbReference type="SAM" id="Phobius"/>
    </source>
</evidence>
<protein>
    <recommendedName>
        <fullName evidence="3">DUF1468 domain-containing protein</fullName>
    </recommendedName>
</protein>
<dbReference type="Pfam" id="PF07331">
    <property type="entry name" value="TctB"/>
    <property type="match status" value="1"/>
</dbReference>
<gene>
    <name evidence="4" type="ORF">F4561_003820</name>
</gene>
<feature type="transmembrane region" description="Helical" evidence="2">
    <location>
        <begin position="132"/>
        <end position="165"/>
    </location>
</feature>
<name>A0A7W7W4R1_9ACTN</name>
<feature type="region of interest" description="Disordered" evidence="1">
    <location>
        <begin position="82"/>
        <end position="123"/>
    </location>
</feature>
<comment type="caution">
    <text evidence="4">The sequence shown here is derived from an EMBL/GenBank/DDBJ whole genome shotgun (WGS) entry which is preliminary data.</text>
</comment>
<reference evidence="4 5" key="1">
    <citation type="submission" date="2020-08" db="EMBL/GenBank/DDBJ databases">
        <title>Sequencing the genomes of 1000 actinobacteria strains.</title>
        <authorList>
            <person name="Klenk H.-P."/>
        </authorList>
    </citation>
    <scope>NUCLEOTIDE SEQUENCE [LARGE SCALE GENOMIC DNA]</scope>
    <source>
        <strain evidence="4 5">DSM 102030</strain>
    </source>
</reference>
<organism evidence="4 5">
    <name type="scientific">Lipingzhangella halophila</name>
    <dbReference type="NCBI Taxonomy" id="1783352"/>
    <lineage>
        <taxon>Bacteria</taxon>
        <taxon>Bacillati</taxon>
        <taxon>Actinomycetota</taxon>
        <taxon>Actinomycetes</taxon>
        <taxon>Streptosporangiales</taxon>
        <taxon>Nocardiopsidaceae</taxon>
        <taxon>Lipingzhangella</taxon>
    </lineage>
</organism>
<dbReference type="InterPro" id="IPR009936">
    <property type="entry name" value="DUF1468"/>
</dbReference>
<keyword evidence="2" id="KW-0472">Membrane</keyword>
<feature type="domain" description="DUF1468" evidence="3">
    <location>
        <begin position="7"/>
        <end position="204"/>
    </location>
</feature>
<keyword evidence="2" id="KW-1133">Transmembrane helix</keyword>
<evidence type="ECO:0000259" key="3">
    <source>
        <dbReference type="Pfam" id="PF07331"/>
    </source>
</evidence>
<evidence type="ECO:0000313" key="4">
    <source>
        <dbReference type="EMBL" id="MBB4933000.1"/>
    </source>
</evidence>
<accession>A0A7W7W4R1</accession>
<dbReference type="Proteomes" id="UP000523007">
    <property type="component" value="Unassembled WGS sequence"/>
</dbReference>
<evidence type="ECO:0000313" key="5">
    <source>
        <dbReference type="Proteomes" id="UP000523007"/>
    </source>
</evidence>
<sequence>MKRDLACAALLLGLAVIFWIAQEEYTEPVDGALPRFVLVVLAVLGLVIGTAALVRGRGTNGEASADATADPELAGVAAMRGTTSRAGEPAAPETADPTTRAGGSGSPDSGADTSDEDADAETTGTSTVDWRILTAAILLLVGWGAAFGLFGLTLSGVVAFVATAVLVNRGITTTRRLVVDVAVAVGFVLLCFFVFTRVLYVPIPVSEVLGI</sequence>
<feature type="transmembrane region" description="Helical" evidence="2">
    <location>
        <begin position="33"/>
        <end position="54"/>
    </location>
</feature>
<dbReference type="EMBL" id="JACHJT010000001">
    <property type="protein sequence ID" value="MBB4933000.1"/>
    <property type="molecule type" value="Genomic_DNA"/>
</dbReference>
<proteinExistence type="predicted"/>
<dbReference type="AlphaFoldDB" id="A0A7W7W4R1"/>
<dbReference type="RefSeq" id="WP_184580687.1">
    <property type="nucleotide sequence ID" value="NZ_JACHJT010000001.1"/>
</dbReference>
<evidence type="ECO:0000256" key="1">
    <source>
        <dbReference type="SAM" id="MobiDB-lite"/>
    </source>
</evidence>
<feature type="transmembrane region" description="Helical" evidence="2">
    <location>
        <begin position="177"/>
        <end position="200"/>
    </location>
</feature>
<keyword evidence="2" id="KW-0812">Transmembrane</keyword>